<reference evidence="3 4" key="1">
    <citation type="submission" date="2022-07" db="EMBL/GenBank/DDBJ databases">
        <title>Genome sequence of Terrisporobacter mayombei DSM6539.</title>
        <authorList>
            <person name="Boeer T."/>
            <person name="Bengelsdorf F.R."/>
            <person name="Daniel R."/>
            <person name="Poehlein A."/>
        </authorList>
    </citation>
    <scope>NUCLEOTIDE SEQUENCE [LARGE SCALE GENOMIC DNA]</scope>
    <source>
        <strain evidence="3 4">DSM 6539</strain>
    </source>
</reference>
<accession>A0ABY9PYM0</accession>
<dbReference type="Proteomes" id="UP001235030">
    <property type="component" value="Chromosome"/>
</dbReference>
<keyword evidence="1" id="KW-1133">Transmembrane helix</keyword>
<name>A0ABY9PYM0_9FIRM</name>
<feature type="domain" description="DUF11" evidence="2">
    <location>
        <begin position="6"/>
        <end position="65"/>
    </location>
</feature>
<keyword evidence="4" id="KW-1185">Reference proteome</keyword>
<evidence type="ECO:0000259" key="2">
    <source>
        <dbReference type="Pfam" id="PF01345"/>
    </source>
</evidence>
<sequence length="85" mass="9120">MDGGSTFNLWTGRLNLGTLPAGVSTVILISGTVKPTRNRKIINIADVISTTPDPNLNNNTATASVEVNQSSWFKDGCCDDRHCNN</sequence>
<proteinExistence type="predicted"/>
<evidence type="ECO:0000313" key="3">
    <source>
        <dbReference type="EMBL" id="WMT80813.1"/>
    </source>
</evidence>
<keyword evidence="1" id="KW-0472">Membrane</keyword>
<organism evidence="3 4">
    <name type="scientific">Terrisporobacter mayombei</name>
    <dbReference type="NCBI Taxonomy" id="1541"/>
    <lineage>
        <taxon>Bacteria</taxon>
        <taxon>Bacillati</taxon>
        <taxon>Bacillota</taxon>
        <taxon>Clostridia</taxon>
        <taxon>Peptostreptococcales</taxon>
        <taxon>Peptostreptococcaceae</taxon>
        <taxon>Terrisporobacter</taxon>
    </lineage>
</organism>
<gene>
    <name evidence="3" type="ORF">TEMA_11350</name>
</gene>
<evidence type="ECO:0000256" key="1">
    <source>
        <dbReference type="SAM" id="Phobius"/>
    </source>
</evidence>
<dbReference type="EMBL" id="CP101637">
    <property type="protein sequence ID" value="WMT80813.1"/>
    <property type="molecule type" value="Genomic_DNA"/>
</dbReference>
<keyword evidence="1" id="KW-0812">Transmembrane</keyword>
<protein>
    <recommendedName>
        <fullName evidence="2">DUF11 domain-containing protein</fullName>
    </recommendedName>
</protein>
<dbReference type="InterPro" id="IPR001434">
    <property type="entry name" value="OmcB-like_DUF11"/>
</dbReference>
<dbReference type="Pfam" id="PF01345">
    <property type="entry name" value="DUF11"/>
    <property type="match status" value="1"/>
</dbReference>
<feature type="transmembrane region" description="Helical" evidence="1">
    <location>
        <begin position="12"/>
        <end position="33"/>
    </location>
</feature>
<evidence type="ECO:0000313" key="4">
    <source>
        <dbReference type="Proteomes" id="UP001235030"/>
    </source>
</evidence>